<organism evidence="3 4">
    <name type="scientific">Drosophila simulans</name>
    <name type="common">Fruit fly</name>
    <dbReference type="NCBI Taxonomy" id="7240"/>
    <lineage>
        <taxon>Eukaryota</taxon>
        <taxon>Metazoa</taxon>
        <taxon>Ecdysozoa</taxon>
        <taxon>Arthropoda</taxon>
        <taxon>Hexapoda</taxon>
        <taxon>Insecta</taxon>
        <taxon>Pterygota</taxon>
        <taxon>Neoptera</taxon>
        <taxon>Endopterygota</taxon>
        <taxon>Diptera</taxon>
        <taxon>Brachycera</taxon>
        <taxon>Muscomorpha</taxon>
        <taxon>Ephydroidea</taxon>
        <taxon>Drosophilidae</taxon>
        <taxon>Drosophila</taxon>
        <taxon>Sophophora</taxon>
    </lineage>
</organism>
<dbReference type="OMA" id="IFNDASH"/>
<dbReference type="PANTHER" id="PTHR12296:SF30">
    <property type="entry name" value="DENN DOMAIN-CONTAINING PROTEIN CRAG"/>
    <property type="match status" value="1"/>
</dbReference>
<dbReference type="InterPro" id="IPR023341">
    <property type="entry name" value="MABP"/>
</dbReference>
<sequence length="106" mass="11997">MEEKRIADYFVVAGMPEHPQLLQENIFNDSGRLRAATTIEPITDIGVYFPLLGEEVPEGYEILSHTPTGLQANLNHGSVRTTDCYIYFRRGKDRPPLVDIVCLSKF</sequence>
<dbReference type="GO" id="GO:0042998">
    <property type="term" value="P:positive regulation of Golgi to plasma membrane protein transport"/>
    <property type="evidence" value="ECO:0007669"/>
    <property type="project" value="EnsemblMetazoa"/>
</dbReference>
<feature type="domain" description="MABP" evidence="2">
    <location>
        <begin position="39"/>
        <end position="106"/>
    </location>
</feature>
<evidence type="ECO:0000256" key="1">
    <source>
        <dbReference type="ARBA" id="ARBA00022658"/>
    </source>
</evidence>
<dbReference type="GO" id="GO:0061864">
    <property type="term" value="P:basement membrane constituent secretion"/>
    <property type="evidence" value="ECO:0007669"/>
    <property type="project" value="EnsemblMetazoa"/>
</dbReference>
<dbReference type="EMBL" id="CH989106">
    <property type="protein sequence ID" value="EDX16142.1"/>
    <property type="molecule type" value="Genomic_DNA"/>
</dbReference>
<proteinExistence type="predicted"/>
<keyword evidence="4" id="KW-1185">Reference proteome</keyword>
<dbReference type="GO" id="GO:0070831">
    <property type="term" value="P:basement membrane assembly"/>
    <property type="evidence" value="ECO:0007669"/>
    <property type="project" value="EnsemblMetazoa"/>
</dbReference>
<dbReference type="GO" id="GO:0055037">
    <property type="term" value="C:recycling endosome"/>
    <property type="evidence" value="ECO:0007669"/>
    <property type="project" value="EnsemblMetazoa"/>
</dbReference>
<dbReference type="STRING" id="7240.B4NVQ0"/>
<dbReference type="GO" id="GO:0005886">
    <property type="term" value="C:plasma membrane"/>
    <property type="evidence" value="ECO:0007669"/>
    <property type="project" value="EnsemblMetazoa"/>
</dbReference>
<reference evidence="3 4" key="1">
    <citation type="journal article" date="2007" name="Nature">
        <title>Evolution of genes and genomes on the Drosophila phylogeny.</title>
        <authorList>
            <consortium name="Drosophila 12 Genomes Consortium"/>
            <person name="Clark A.G."/>
            <person name="Eisen M.B."/>
            <person name="Smith D.R."/>
            <person name="Bergman C.M."/>
            <person name="Oliver B."/>
            <person name="Markow T.A."/>
            <person name="Kaufman T.C."/>
            <person name="Kellis M."/>
            <person name="Gelbart W."/>
            <person name="Iyer V.N."/>
            <person name="Pollard D.A."/>
            <person name="Sackton T.B."/>
            <person name="Larracuente A.M."/>
            <person name="Singh N.D."/>
            <person name="Abad J.P."/>
            <person name="Abt D.N."/>
            <person name="Adryan B."/>
            <person name="Aguade M."/>
            <person name="Akashi H."/>
            <person name="Anderson W.W."/>
            <person name="Aquadro C.F."/>
            <person name="Ardell D.H."/>
            <person name="Arguello R."/>
            <person name="Artieri C.G."/>
            <person name="Barbash D.A."/>
            <person name="Barker D."/>
            <person name="Barsanti P."/>
            <person name="Batterham P."/>
            <person name="Batzoglou S."/>
            <person name="Begun D."/>
            <person name="Bhutkar A."/>
            <person name="Blanco E."/>
            <person name="Bosak S.A."/>
            <person name="Bradley R.K."/>
            <person name="Brand A.D."/>
            <person name="Brent M.R."/>
            <person name="Brooks A.N."/>
            <person name="Brown R.H."/>
            <person name="Butlin R.K."/>
            <person name="Caggese C."/>
            <person name="Calvi B.R."/>
            <person name="Bernardo de Carvalho A."/>
            <person name="Caspi A."/>
            <person name="Castrezana S."/>
            <person name="Celniker S.E."/>
            <person name="Chang J.L."/>
            <person name="Chapple C."/>
            <person name="Chatterji S."/>
            <person name="Chinwalla A."/>
            <person name="Civetta A."/>
            <person name="Clifton S.W."/>
            <person name="Comeron J.M."/>
            <person name="Costello J.C."/>
            <person name="Coyne J.A."/>
            <person name="Daub J."/>
            <person name="David R.G."/>
            <person name="Delcher A.L."/>
            <person name="Delehaunty K."/>
            <person name="Do C.B."/>
            <person name="Ebling H."/>
            <person name="Edwards K."/>
            <person name="Eickbush T."/>
            <person name="Evans J.D."/>
            <person name="Filipski A."/>
            <person name="Findeiss S."/>
            <person name="Freyhult E."/>
            <person name="Fulton L."/>
            <person name="Fulton R."/>
            <person name="Garcia A.C."/>
            <person name="Gardiner A."/>
            <person name="Garfield D.A."/>
            <person name="Garvin B.E."/>
            <person name="Gibson G."/>
            <person name="Gilbert D."/>
            <person name="Gnerre S."/>
            <person name="Godfrey J."/>
            <person name="Good R."/>
            <person name="Gotea V."/>
            <person name="Gravely B."/>
            <person name="Greenberg A.J."/>
            <person name="Griffiths-Jones S."/>
            <person name="Gross S."/>
            <person name="Guigo R."/>
            <person name="Gustafson E.A."/>
            <person name="Haerty W."/>
            <person name="Hahn M.W."/>
            <person name="Halligan D.L."/>
            <person name="Halpern A.L."/>
            <person name="Halter G.M."/>
            <person name="Han M.V."/>
            <person name="Heger A."/>
            <person name="Hillier L."/>
            <person name="Hinrichs A.S."/>
            <person name="Holmes I."/>
            <person name="Hoskins R.A."/>
            <person name="Hubisz M.J."/>
            <person name="Hultmark D."/>
            <person name="Huntley M.A."/>
            <person name="Jaffe D.B."/>
            <person name="Jagadeeshan S."/>
            <person name="Jeck W.R."/>
            <person name="Johnson J."/>
            <person name="Jones C.D."/>
            <person name="Jordan W.C."/>
            <person name="Karpen G.H."/>
            <person name="Kataoka E."/>
            <person name="Keightley P.D."/>
            <person name="Kheradpour P."/>
            <person name="Kirkness E.F."/>
            <person name="Koerich L.B."/>
            <person name="Kristiansen K."/>
            <person name="Kudrna D."/>
            <person name="Kulathinal R.J."/>
            <person name="Kumar S."/>
            <person name="Kwok R."/>
            <person name="Lander E."/>
            <person name="Langley C.H."/>
            <person name="Lapoint R."/>
            <person name="Lazzaro B.P."/>
            <person name="Lee S.J."/>
            <person name="Levesque L."/>
            <person name="Li R."/>
            <person name="Lin C.F."/>
            <person name="Lin M.F."/>
            <person name="Lindblad-Toh K."/>
            <person name="Llopart A."/>
            <person name="Long M."/>
            <person name="Low L."/>
            <person name="Lozovsky E."/>
            <person name="Lu J."/>
            <person name="Luo M."/>
            <person name="Machado C.A."/>
            <person name="Makalowski W."/>
            <person name="Marzo M."/>
            <person name="Matsuda M."/>
            <person name="Matzkin L."/>
            <person name="McAllister B."/>
            <person name="McBride C.S."/>
            <person name="McKernan B."/>
            <person name="McKernan K."/>
            <person name="Mendez-Lago M."/>
            <person name="Minx P."/>
            <person name="Mollenhauer M.U."/>
            <person name="Montooth K."/>
            <person name="Mount S.M."/>
            <person name="Mu X."/>
            <person name="Myers E."/>
            <person name="Negre B."/>
            <person name="Newfeld S."/>
            <person name="Nielsen R."/>
            <person name="Noor M.A."/>
            <person name="O'Grady P."/>
            <person name="Pachter L."/>
            <person name="Papaceit M."/>
            <person name="Parisi M.J."/>
            <person name="Parisi M."/>
            <person name="Parts L."/>
            <person name="Pedersen J.S."/>
            <person name="Pesole G."/>
            <person name="Phillippy A.M."/>
            <person name="Ponting C.P."/>
            <person name="Pop M."/>
            <person name="Porcelli D."/>
            <person name="Powell J.R."/>
            <person name="Prohaska S."/>
            <person name="Pruitt K."/>
            <person name="Puig M."/>
            <person name="Quesneville H."/>
            <person name="Ram K.R."/>
            <person name="Rand D."/>
            <person name="Rasmussen M.D."/>
            <person name="Reed L.K."/>
            <person name="Reenan R."/>
            <person name="Reily A."/>
            <person name="Remington K.A."/>
            <person name="Rieger T.T."/>
            <person name="Ritchie M.G."/>
            <person name="Robin C."/>
            <person name="Rogers Y.H."/>
            <person name="Rohde C."/>
            <person name="Rozas J."/>
            <person name="Rubenfield M.J."/>
            <person name="Ruiz A."/>
            <person name="Russo S."/>
            <person name="Salzberg S.L."/>
            <person name="Sanchez-Gracia A."/>
            <person name="Saranga D.J."/>
            <person name="Sato H."/>
            <person name="Schaeffer S.W."/>
            <person name="Schatz M.C."/>
            <person name="Schlenke T."/>
            <person name="Schwartz R."/>
            <person name="Segarra C."/>
            <person name="Singh R.S."/>
            <person name="Sirot L."/>
            <person name="Sirota M."/>
            <person name="Sisneros N.B."/>
            <person name="Smith C.D."/>
            <person name="Smith T.F."/>
            <person name="Spieth J."/>
            <person name="Stage D.E."/>
            <person name="Stark A."/>
            <person name="Stephan W."/>
            <person name="Strausberg R.L."/>
            <person name="Strempel S."/>
            <person name="Sturgill D."/>
            <person name="Sutton G."/>
            <person name="Sutton G.G."/>
            <person name="Tao W."/>
            <person name="Teichmann S."/>
            <person name="Tobari Y.N."/>
            <person name="Tomimura Y."/>
            <person name="Tsolas J.M."/>
            <person name="Valente V.L."/>
            <person name="Venter E."/>
            <person name="Venter J.C."/>
            <person name="Vicario S."/>
            <person name="Vieira F.G."/>
            <person name="Vilella A.J."/>
            <person name="Villasante A."/>
            <person name="Walenz B."/>
            <person name="Wang J."/>
            <person name="Wasserman M."/>
            <person name="Watts T."/>
            <person name="Wilson D."/>
            <person name="Wilson R.K."/>
            <person name="Wing R.A."/>
            <person name="Wolfner M.F."/>
            <person name="Wong A."/>
            <person name="Wong G.K."/>
            <person name="Wu C.I."/>
            <person name="Wu G."/>
            <person name="Yamamoto D."/>
            <person name="Yang H.P."/>
            <person name="Yang S.P."/>
            <person name="Yorke J.A."/>
            <person name="Yoshida K."/>
            <person name="Zdobnov E."/>
            <person name="Zhang P."/>
            <person name="Zhang Y."/>
            <person name="Zimin A.V."/>
            <person name="Baldwin J."/>
            <person name="Abdouelleil A."/>
            <person name="Abdulkadir J."/>
            <person name="Abebe A."/>
            <person name="Abera B."/>
            <person name="Abreu J."/>
            <person name="Acer S.C."/>
            <person name="Aftuck L."/>
            <person name="Alexander A."/>
            <person name="An P."/>
            <person name="Anderson E."/>
            <person name="Anderson S."/>
            <person name="Arachi H."/>
            <person name="Azer M."/>
            <person name="Bachantsang P."/>
            <person name="Barry A."/>
            <person name="Bayul T."/>
            <person name="Berlin A."/>
            <person name="Bessette D."/>
            <person name="Bloom T."/>
            <person name="Blye J."/>
            <person name="Boguslavskiy L."/>
            <person name="Bonnet C."/>
            <person name="Boukhgalter B."/>
            <person name="Bourzgui I."/>
            <person name="Brown A."/>
            <person name="Cahill P."/>
            <person name="Channer S."/>
            <person name="Cheshatsang Y."/>
            <person name="Chuda L."/>
            <person name="Citroen M."/>
            <person name="Collymore A."/>
            <person name="Cooke P."/>
            <person name="Costello M."/>
            <person name="D'Aco K."/>
            <person name="Daza R."/>
            <person name="De Haan G."/>
            <person name="DeGray S."/>
            <person name="DeMaso C."/>
            <person name="Dhargay N."/>
            <person name="Dooley K."/>
            <person name="Dooley E."/>
            <person name="Doricent M."/>
            <person name="Dorje P."/>
            <person name="Dorjee K."/>
            <person name="Dupes A."/>
            <person name="Elong R."/>
            <person name="Falk J."/>
            <person name="Farina A."/>
            <person name="Faro S."/>
            <person name="Ferguson D."/>
            <person name="Fisher S."/>
            <person name="Foley C.D."/>
            <person name="Franke A."/>
            <person name="Friedrich D."/>
            <person name="Gadbois L."/>
            <person name="Gearin G."/>
            <person name="Gearin C.R."/>
            <person name="Giannoukos G."/>
            <person name="Goode T."/>
            <person name="Graham J."/>
            <person name="Grandbois E."/>
            <person name="Grewal S."/>
            <person name="Gyaltsen K."/>
            <person name="Hafez N."/>
            <person name="Hagos B."/>
            <person name="Hall J."/>
            <person name="Henson C."/>
            <person name="Hollinger A."/>
            <person name="Honan T."/>
            <person name="Huard M.D."/>
            <person name="Hughes L."/>
            <person name="Hurhula B."/>
            <person name="Husby M.E."/>
            <person name="Kamat A."/>
            <person name="Kanga B."/>
            <person name="Kashin S."/>
            <person name="Khazanovich D."/>
            <person name="Kisner P."/>
            <person name="Lance K."/>
            <person name="Lara M."/>
            <person name="Lee W."/>
            <person name="Lennon N."/>
            <person name="Letendre F."/>
            <person name="LeVine R."/>
            <person name="Lipovsky A."/>
            <person name="Liu X."/>
            <person name="Liu J."/>
            <person name="Liu S."/>
            <person name="Lokyitsang T."/>
            <person name="Lokyitsang Y."/>
            <person name="Lubonja R."/>
            <person name="Lui A."/>
            <person name="MacDonald P."/>
            <person name="Magnisalis V."/>
            <person name="Maru K."/>
            <person name="Matthews C."/>
            <person name="McCusker W."/>
            <person name="McDonough S."/>
            <person name="Mehta T."/>
            <person name="Meldrim J."/>
            <person name="Meneus L."/>
            <person name="Mihai O."/>
            <person name="Mihalev A."/>
            <person name="Mihova T."/>
            <person name="Mittelman R."/>
            <person name="Mlenga V."/>
            <person name="Montmayeur A."/>
            <person name="Mulrain L."/>
            <person name="Navidi A."/>
            <person name="Naylor J."/>
            <person name="Negash T."/>
            <person name="Nguyen T."/>
            <person name="Nguyen N."/>
            <person name="Nicol R."/>
            <person name="Norbu C."/>
            <person name="Norbu N."/>
            <person name="Novod N."/>
            <person name="O'Neill B."/>
            <person name="Osman S."/>
            <person name="Markiewicz E."/>
            <person name="Oyono O.L."/>
            <person name="Patti C."/>
            <person name="Phunkhang P."/>
            <person name="Pierre F."/>
            <person name="Priest M."/>
            <person name="Raghuraman S."/>
            <person name="Rege F."/>
            <person name="Reyes R."/>
            <person name="Rise C."/>
            <person name="Rogov P."/>
            <person name="Ross K."/>
            <person name="Ryan E."/>
            <person name="Settipalli S."/>
            <person name="Shea T."/>
            <person name="Sherpa N."/>
            <person name="Shi L."/>
            <person name="Shih D."/>
            <person name="Sparrow T."/>
            <person name="Spaulding J."/>
            <person name="Stalker J."/>
            <person name="Stange-Thomann N."/>
            <person name="Stavropoulos S."/>
            <person name="Stone C."/>
            <person name="Strader C."/>
            <person name="Tesfaye S."/>
            <person name="Thomson T."/>
            <person name="Thoulutsang Y."/>
            <person name="Thoulutsang D."/>
            <person name="Topham K."/>
            <person name="Topping I."/>
            <person name="Tsamla T."/>
            <person name="Vassiliev H."/>
            <person name="Vo A."/>
            <person name="Wangchuk T."/>
            <person name="Wangdi T."/>
            <person name="Weiand M."/>
            <person name="Wilkinson J."/>
            <person name="Wilson A."/>
            <person name="Yadav S."/>
            <person name="Young G."/>
            <person name="Yu Q."/>
            <person name="Zembek L."/>
            <person name="Zhong D."/>
            <person name="Zimmer A."/>
            <person name="Zwirko Z."/>
            <person name="Jaffe D.B."/>
            <person name="Alvarez P."/>
            <person name="Brockman W."/>
            <person name="Butler J."/>
            <person name="Chin C."/>
            <person name="Gnerre S."/>
            <person name="Grabherr M."/>
            <person name="Kleber M."/>
            <person name="Mauceli E."/>
            <person name="MacCallum I."/>
        </authorList>
    </citation>
    <scope>NUCLEOTIDE SEQUENCE [LARGE SCALE GENOMIC DNA]</scope>
    <source>
        <strain evidence="4">white501</strain>
    </source>
</reference>
<protein>
    <submittedName>
        <fullName evidence="3">Crag</fullName>
    </submittedName>
</protein>
<dbReference type="Gene3D" id="2.100.10.50">
    <property type="match status" value="1"/>
</dbReference>
<dbReference type="GO" id="GO:0097575">
    <property type="term" value="C:lateral cell cortex"/>
    <property type="evidence" value="ECO:0007669"/>
    <property type="project" value="EnsemblMetazoa"/>
</dbReference>
<name>B4NVQ0_DROSI</name>
<evidence type="ECO:0000313" key="4">
    <source>
        <dbReference type="Proteomes" id="UP000000304"/>
    </source>
</evidence>
<dbReference type="AlphaFoldDB" id="B4NVQ0"/>
<evidence type="ECO:0000313" key="3">
    <source>
        <dbReference type="EMBL" id="EDX16142.1"/>
    </source>
</evidence>
<accession>B4NVQ0</accession>
<gene>
    <name evidence="3" type="primary">Dsim\Crag</name>
    <name evidence="3" type="ORF">Dsim_GD14079</name>
</gene>
<dbReference type="GO" id="GO:0005085">
    <property type="term" value="F:guanyl-nucleotide exchange factor activity"/>
    <property type="evidence" value="ECO:0007669"/>
    <property type="project" value="UniProtKB-KW"/>
</dbReference>
<dbReference type="GO" id="GO:0045179">
    <property type="term" value="C:apical cortex"/>
    <property type="evidence" value="ECO:0007669"/>
    <property type="project" value="EnsemblMetazoa"/>
</dbReference>
<dbReference type="GO" id="GO:0110011">
    <property type="term" value="P:regulation of basement membrane organization"/>
    <property type="evidence" value="ECO:0007669"/>
    <property type="project" value="EnsemblMetazoa"/>
</dbReference>
<dbReference type="PROSITE" id="PS51498">
    <property type="entry name" value="MABP"/>
    <property type="match status" value="1"/>
</dbReference>
<dbReference type="GO" id="GO:0032483">
    <property type="term" value="P:regulation of Rab protein signal transduction"/>
    <property type="evidence" value="ECO:0007669"/>
    <property type="project" value="EnsemblMetazoa"/>
</dbReference>
<dbReference type="OrthoDB" id="75250at2759"/>
<dbReference type="GO" id="GO:0110010">
    <property type="term" value="P:basolateral protein secretion"/>
    <property type="evidence" value="ECO:0007669"/>
    <property type="project" value="EnsemblMetazoa"/>
</dbReference>
<dbReference type="InterPro" id="IPR051696">
    <property type="entry name" value="DENN_Domain_GEFs"/>
</dbReference>
<dbReference type="GO" id="GO:0005516">
    <property type="term" value="F:calmodulin binding"/>
    <property type="evidence" value="ECO:0007669"/>
    <property type="project" value="EnsemblMetazoa"/>
</dbReference>
<keyword evidence="1" id="KW-0344">Guanine-nucleotide releasing factor</keyword>
<dbReference type="PANTHER" id="PTHR12296">
    <property type="entry name" value="DENN DOMAIN-CONTAINING PROTEIN 4"/>
    <property type="match status" value="1"/>
</dbReference>
<dbReference type="Proteomes" id="UP000000304">
    <property type="component" value="Unassembled WGS sequence"/>
</dbReference>
<dbReference type="GO" id="GO:0045175">
    <property type="term" value="P:basal protein localization"/>
    <property type="evidence" value="ECO:0007669"/>
    <property type="project" value="EnsemblMetazoa"/>
</dbReference>
<dbReference type="GO" id="GO:0031267">
    <property type="term" value="F:small GTPase binding"/>
    <property type="evidence" value="ECO:0007669"/>
    <property type="project" value="EnsemblMetazoa"/>
</dbReference>
<dbReference type="HOGENOM" id="CLU_2225962_0_0_1"/>
<evidence type="ECO:0000259" key="2">
    <source>
        <dbReference type="PROSITE" id="PS51498"/>
    </source>
</evidence>